<evidence type="ECO:0000256" key="1">
    <source>
        <dbReference type="SAM" id="Phobius"/>
    </source>
</evidence>
<protein>
    <submittedName>
        <fullName evidence="2">Uncharacterized protein</fullName>
    </submittedName>
</protein>
<accession>A0A7T4TB55</accession>
<gene>
    <name evidence="2" type="ORF">I6I06_25995</name>
</gene>
<dbReference type="AlphaFoldDB" id="A0A7T4TB55"/>
<proteinExistence type="predicted"/>
<keyword evidence="1" id="KW-0472">Membrane</keyword>
<dbReference type="KEGG" id="pgis:I6I06_25995"/>
<keyword evidence="1" id="KW-0812">Transmembrane</keyword>
<dbReference type="EMBL" id="CP066076">
    <property type="protein sequence ID" value="QQC66228.1"/>
    <property type="molecule type" value="Genomic_DNA"/>
</dbReference>
<sequence length="86" mass="8968">MTKFVAGVVGGFGLAIAASALFARLSPGGLTAASKFHVTMWLVPPLWIAVASASFMFRSGARALGWLALANLAAFSLVLLCQRVPF</sequence>
<feature type="transmembrane region" description="Helical" evidence="1">
    <location>
        <begin position="63"/>
        <end position="81"/>
    </location>
</feature>
<reference evidence="2 3" key="1">
    <citation type="submission" date="2020-12" db="EMBL/GenBank/DDBJ databases">
        <title>FDA dAtabase for Regulatory Grade micrObial Sequences (FDA-ARGOS): Supporting development and validation of Infectious Disease Dx tests.</title>
        <authorList>
            <person name="Nelson B."/>
            <person name="Plummer A."/>
            <person name="Tallon L."/>
            <person name="Sadzewicz L."/>
            <person name="Zhao X."/>
            <person name="Boylan J."/>
            <person name="Ott S."/>
            <person name="Bowen H."/>
            <person name="Vavikolanu K."/>
            <person name="Mehta A."/>
            <person name="Aluvathingal J."/>
            <person name="Nadendla S."/>
            <person name="Myers T."/>
            <person name="Yan Y."/>
            <person name="Sichtig H."/>
        </authorList>
    </citation>
    <scope>NUCLEOTIDE SEQUENCE [LARGE SCALE GENOMIC DNA]</scope>
    <source>
        <strain evidence="2 3">FDAARGOS_1049</strain>
    </source>
</reference>
<feature type="transmembrane region" description="Helical" evidence="1">
    <location>
        <begin position="6"/>
        <end position="26"/>
    </location>
</feature>
<dbReference type="RefSeq" id="WP_052400480.1">
    <property type="nucleotide sequence ID" value="NZ_CP066076.1"/>
</dbReference>
<name>A0A7T4TB55_9BURK</name>
<dbReference type="Proteomes" id="UP000595610">
    <property type="component" value="Chromosome 2"/>
</dbReference>
<organism evidence="2 3">
    <name type="scientific">Paraburkholderia ginsengisoli</name>
    <dbReference type="NCBI Taxonomy" id="311231"/>
    <lineage>
        <taxon>Bacteria</taxon>
        <taxon>Pseudomonadati</taxon>
        <taxon>Pseudomonadota</taxon>
        <taxon>Betaproteobacteria</taxon>
        <taxon>Burkholderiales</taxon>
        <taxon>Burkholderiaceae</taxon>
        <taxon>Paraburkholderia</taxon>
    </lineage>
</organism>
<keyword evidence="3" id="KW-1185">Reference proteome</keyword>
<evidence type="ECO:0000313" key="2">
    <source>
        <dbReference type="EMBL" id="QQC66228.1"/>
    </source>
</evidence>
<feature type="transmembrane region" description="Helical" evidence="1">
    <location>
        <begin position="38"/>
        <end position="57"/>
    </location>
</feature>
<evidence type="ECO:0000313" key="3">
    <source>
        <dbReference type="Proteomes" id="UP000595610"/>
    </source>
</evidence>
<keyword evidence="1" id="KW-1133">Transmembrane helix</keyword>